<organism evidence="2">
    <name type="scientific">Vitis vinifera</name>
    <name type="common">Grape</name>
    <dbReference type="NCBI Taxonomy" id="29760"/>
    <lineage>
        <taxon>Eukaryota</taxon>
        <taxon>Viridiplantae</taxon>
        <taxon>Streptophyta</taxon>
        <taxon>Embryophyta</taxon>
        <taxon>Tracheophyta</taxon>
        <taxon>Spermatophyta</taxon>
        <taxon>Magnoliopsida</taxon>
        <taxon>eudicotyledons</taxon>
        <taxon>Gunneridae</taxon>
        <taxon>Pentapetalae</taxon>
        <taxon>rosids</taxon>
        <taxon>Vitales</taxon>
        <taxon>Vitaceae</taxon>
        <taxon>Viteae</taxon>
        <taxon>Vitis</taxon>
    </lineage>
</organism>
<evidence type="ECO:0000256" key="1">
    <source>
        <dbReference type="SAM" id="MobiDB-lite"/>
    </source>
</evidence>
<feature type="compositionally biased region" description="Basic and acidic residues" evidence="1">
    <location>
        <begin position="31"/>
        <end position="45"/>
    </location>
</feature>
<name>A5B3K3_VITVI</name>
<sequence>MIRAMKSRSATSFVAINLAEDVESSDEADEAETHNEDDGRRDLESRSVVGVESQHIASAAAATVSAG</sequence>
<reference evidence="2" key="1">
    <citation type="journal article" date="2007" name="PLoS ONE">
        <title>The first genome sequence of an elite grapevine cultivar (Pinot noir Vitis vinifera L.): coping with a highly heterozygous genome.</title>
        <authorList>
            <person name="Velasco R."/>
            <person name="Zharkikh A."/>
            <person name="Troggio M."/>
            <person name="Cartwright D.A."/>
            <person name="Cestaro A."/>
            <person name="Pruss D."/>
            <person name="Pindo M."/>
            <person name="FitzGerald L.M."/>
            <person name="Vezzulli S."/>
            <person name="Reid J."/>
            <person name="Malacarne G."/>
            <person name="Iliev D."/>
            <person name="Coppola G."/>
            <person name="Wardell B."/>
            <person name="Micheletti D."/>
            <person name="Macalma T."/>
            <person name="Facci M."/>
            <person name="Mitchell J.T."/>
            <person name="Perazzolli M."/>
            <person name="Eldredge G."/>
            <person name="Gatto P."/>
            <person name="Oyzerski R."/>
            <person name="Moretto M."/>
            <person name="Gutin N."/>
            <person name="Stefanini M."/>
            <person name="Chen Y."/>
            <person name="Segala C."/>
            <person name="Davenport C."/>
            <person name="Dematte L."/>
            <person name="Mraz A."/>
            <person name="Battilana J."/>
            <person name="Stormo K."/>
            <person name="Costa F."/>
            <person name="Tao Q."/>
            <person name="Si-Ammour A."/>
            <person name="Harkins T."/>
            <person name="Lackey A."/>
            <person name="Perbost C."/>
            <person name="Taillon B."/>
            <person name="Stella A."/>
            <person name="Solovyev V."/>
            <person name="Fawcett J.A."/>
            <person name="Sterck L."/>
            <person name="Vandepoele K."/>
            <person name="Grando S.M."/>
            <person name="Toppo S."/>
            <person name="Moser C."/>
            <person name="Lanchbury J."/>
            <person name="Bogden R."/>
            <person name="Skolnick M."/>
            <person name="Sgaramella V."/>
            <person name="Bhatnagar S.K."/>
            <person name="Fontana P."/>
            <person name="Gutin A."/>
            <person name="Van de Peer Y."/>
            <person name="Salamini F."/>
            <person name="Viola R."/>
        </authorList>
    </citation>
    <scope>NUCLEOTIDE SEQUENCE</scope>
</reference>
<protein>
    <submittedName>
        <fullName evidence="2">Uncharacterized protein</fullName>
    </submittedName>
</protein>
<dbReference type="EMBL" id="AM445399">
    <property type="protein sequence ID" value="CAN60900.1"/>
    <property type="molecule type" value="Genomic_DNA"/>
</dbReference>
<dbReference type="AlphaFoldDB" id="A5B3K3"/>
<proteinExistence type="predicted"/>
<evidence type="ECO:0000313" key="2">
    <source>
        <dbReference type="EMBL" id="CAN60900.1"/>
    </source>
</evidence>
<feature type="region of interest" description="Disordered" evidence="1">
    <location>
        <begin position="18"/>
        <end position="54"/>
    </location>
</feature>
<feature type="compositionally biased region" description="Acidic residues" evidence="1">
    <location>
        <begin position="20"/>
        <end position="30"/>
    </location>
</feature>
<accession>A5B3K3</accession>
<gene>
    <name evidence="2" type="ORF">VITISV_029545</name>
</gene>